<accession>H1V4E2</accession>
<evidence type="ECO:0000313" key="2">
    <source>
        <dbReference type="Proteomes" id="UP000007174"/>
    </source>
</evidence>
<protein>
    <submittedName>
        <fullName evidence="1">Uncharacterized protein</fullName>
    </submittedName>
</protein>
<evidence type="ECO:0000313" key="1">
    <source>
        <dbReference type="EMBL" id="CCF35094.1"/>
    </source>
</evidence>
<dbReference type="AlphaFoldDB" id="H1V4E2"/>
<reference evidence="2" key="1">
    <citation type="journal article" date="2012" name="Nat. Genet.">
        <title>Lifestyle transitions in plant pathogenic Colletotrichum fungi deciphered by genome and transcriptome analyses.</title>
        <authorList>
            <person name="O'Connell R.J."/>
            <person name="Thon M.R."/>
            <person name="Hacquard S."/>
            <person name="Amyotte S.G."/>
            <person name="Kleemann J."/>
            <person name="Torres M.F."/>
            <person name="Damm U."/>
            <person name="Buiate E.A."/>
            <person name="Epstein L."/>
            <person name="Alkan N."/>
            <person name="Altmueller J."/>
            <person name="Alvarado-Balderrama L."/>
            <person name="Bauser C.A."/>
            <person name="Becker C."/>
            <person name="Birren B.W."/>
            <person name="Chen Z."/>
            <person name="Choi J."/>
            <person name="Crouch J.A."/>
            <person name="Duvick J.P."/>
            <person name="Farman M.A."/>
            <person name="Gan P."/>
            <person name="Heiman D."/>
            <person name="Henrissat B."/>
            <person name="Howard R.J."/>
            <person name="Kabbage M."/>
            <person name="Koch C."/>
            <person name="Kracher B."/>
            <person name="Kubo Y."/>
            <person name="Law A.D."/>
            <person name="Lebrun M.-H."/>
            <person name="Lee Y.-H."/>
            <person name="Miyara I."/>
            <person name="Moore N."/>
            <person name="Neumann U."/>
            <person name="Nordstroem K."/>
            <person name="Panaccione D.G."/>
            <person name="Panstruga R."/>
            <person name="Place M."/>
            <person name="Proctor R.H."/>
            <person name="Prusky D."/>
            <person name="Rech G."/>
            <person name="Reinhardt R."/>
            <person name="Rollins J.A."/>
            <person name="Rounsley S."/>
            <person name="Schardl C.L."/>
            <person name="Schwartz D.C."/>
            <person name="Shenoy N."/>
            <person name="Shirasu K."/>
            <person name="Sikhakolli U.R."/>
            <person name="Stueber K."/>
            <person name="Sukno S.A."/>
            <person name="Sweigard J.A."/>
            <person name="Takano Y."/>
            <person name="Takahara H."/>
            <person name="Trail F."/>
            <person name="van der Does H.C."/>
            <person name="Voll L.M."/>
            <person name="Will I."/>
            <person name="Young S."/>
            <person name="Zeng Q."/>
            <person name="Zhang J."/>
            <person name="Zhou S."/>
            <person name="Dickman M.B."/>
            <person name="Schulze-Lefert P."/>
            <person name="Ver Loren van Themaat E."/>
            <person name="Ma L.-J."/>
            <person name="Vaillancourt L.J."/>
        </authorList>
    </citation>
    <scope>NUCLEOTIDE SEQUENCE [LARGE SCALE GENOMIC DNA]</scope>
    <source>
        <strain evidence="2">IMI 349063</strain>
    </source>
</reference>
<name>H1V4E2_COLHI</name>
<dbReference type="HOGENOM" id="CLU_2440717_0_0_1"/>
<gene>
    <name evidence="1" type="ORF">CH063_06946</name>
</gene>
<dbReference type="EMBL" id="CACQ02001397">
    <property type="protein sequence ID" value="CCF35094.1"/>
    <property type="molecule type" value="Genomic_DNA"/>
</dbReference>
<organism evidence="1 2">
    <name type="scientific">Colletotrichum higginsianum (strain IMI 349063)</name>
    <name type="common">Crucifer anthracnose fungus</name>
    <dbReference type="NCBI Taxonomy" id="759273"/>
    <lineage>
        <taxon>Eukaryota</taxon>
        <taxon>Fungi</taxon>
        <taxon>Dikarya</taxon>
        <taxon>Ascomycota</taxon>
        <taxon>Pezizomycotina</taxon>
        <taxon>Sordariomycetes</taxon>
        <taxon>Hypocreomycetidae</taxon>
        <taxon>Glomerellales</taxon>
        <taxon>Glomerellaceae</taxon>
        <taxon>Colletotrichum</taxon>
        <taxon>Colletotrichum destructivum species complex</taxon>
    </lineage>
</organism>
<dbReference type="Proteomes" id="UP000007174">
    <property type="component" value="Unassembled WGS sequence"/>
</dbReference>
<proteinExistence type="predicted"/>
<sequence length="90" mass="9990">MSARLAEQAKRHAMQCFLLLPYLTFLFFASPSTRLSFISIFLETQDLRQAPPLTRSNYCCFLSHSLLNGPQGCPYLSAARVSVALSGTES</sequence>